<dbReference type="Proteomes" id="UP000550401">
    <property type="component" value="Unassembled WGS sequence"/>
</dbReference>
<protein>
    <recommendedName>
        <fullName evidence="6">Methylthioribulose-1-phosphate dehydratase</fullName>
        <shortName evidence="6">MTRu-1-P dehydratase</shortName>
        <ecNumber evidence="6">4.2.1.109</ecNumber>
    </recommendedName>
</protein>
<comment type="catalytic activity">
    <reaction evidence="6">
        <text>5-(methylsulfanyl)-D-ribulose 1-phosphate = 5-methylsulfanyl-2,3-dioxopentyl phosphate + H2O</text>
        <dbReference type="Rhea" id="RHEA:15549"/>
        <dbReference type="ChEBI" id="CHEBI:15377"/>
        <dbReference type="ChEBI" id="CHEBI:58548"/>
        <dbReference type="ChEBI" id="CHEBI:58828"/>
        <dbReference type="EC" id="4.2.1.109"/>
    </reaction>
</comment>
<dbReference type="NCBIfam" id="NF006672">
    <property type="entry name" value="PRK09220.1"/>
    <property type="match status" value="1"/>
</dbReference>
<dbReference type="GO" id="GO:0008270">
    <property type="term" value="F:zinc ion binding"/>
    <property type="evidence" value="ECO:0007669"/>
    <property type="project" value="UniProtKB-UniRule"/>
</dbReference>
<dbReference type="GO" id="GO:0005996">
    <property type="term" value="P:monosaccharide metabolic process"/>
    <property type="evidence" value="ECO:0007669"/>
    <property type="project" value="UniProtKB-ARBA"/>
</dbReference>
<dbReference type="InterPro" id="IPR036409">
    <property type="entry name" value="Aldolase_II/adducin_N_sf"/>
</dbReference>
<dbReference type="Gene3D" id="3.40.225.10">
    <property type="entry name" value="Class II aldolase/adducin N-terminal domain"/>
    <property type="match status" value="1"/>
</dbReference>
<name>A0A839EXL3_9GAMM</name>
<feature type="domain" description="Class II aldolase/adducin N-terminal" evidence="7">
    <location>
        <begin position="26"/>
        <end position="215"/>
    </location>
</feature>
<evidence type="ECO:0000256" key="6">
    <source>
        <dbReference type="HAMAP-Rule" id="MF_01677"/>
    </source>
</evidence>
<keyword evidence="9" id="KW-1185">Reference proteome</keyword>
<dbReference type="PANTHER" id="PTHR10640:SF7">
    <property type="entry name" value="METHYLTHIORIBULOSE-1-PHOSPHATE DEHYDRATASE"/>
    <property type="match status" value="1"/>
</dbReference>
<dbReference type="Pfam" id="PF00596">
    <property type="entry name" value="Aldolase_II"/>
    <property type="match status" value="1"/>
</dbReference>
<feature type="binding site" evidence="6">
    <location>
        <position position="114"/>
    </location>
    <ligand>
        <name>Zn(2+)</name>
        <dbReference type="ChEBI" id="CHEBI:29105"/>
    </ligand>
</feature>
<comment type="pathway">
    <text evidence="6">Amino-acid biosynthesis; L-methionine biosynthesis via salvage pathway; L-methionine from S-methyl-5-thio-alpha-D-ribose 1-phosphate: step 2/6.</text>
</comment>
<dbReference type="UniPathway" id="UPA00904">
    <property type="reaction ID" value="UER00875"/>
</dbReference>
<reference evidence="8 9" key="1">
    <citation type="submission" date="2020-07" db="EMBL/GenBank/DDBJ databases">
        <title>Genomic Encyclopedia of Type Strains, Phase IV (KMG-V): Genome sequencing to study the core and pangenomes of soil and plant-associated prokaryotes.</title>
        <authorList>
            <person name="Whitman W."/>
        </authorList>
    </citation>
    <scope>NUCLEOTIDE SEQUENCE [LARGE SCALE GENOMIC DNA]</scope>
    <source>
        <strain evidence="8 9">RH2WT43</strain>
    </source>
</reference>
<keyword evidence="5 6" id="KW-0456">Lyase</keyword>
<evidence type="ECO:0000256" key="5">
    <source>
        <dbReference type="ARBA" id="ARBA00023239"/>
    </source>
</evidence>
<keyword evidence="1 6" id="KW-0028">Amino-acid biosynthesis</keyword>
<dbReference type="PANTHER" id="PTHR10640">
    <property type="entry name" value="METHYLTHIORIBULOSE-1-PHOSPHATE DEHYDRATASE"/>
    <property type="match status" value="1"/>
</dbReference>
<dbReference type="InterPro" id="IPR017714">
    <property type="entry name" value="MethylthioRu-1-P_deHdtase_MtnB"/>
</dbReference>
<dbReference type="AlphaFoldDB" id="A0A839EXL3"/>
<dbReference type="HAMAP" id="MF_01677">
    <property type="entry name" value="Salvage_MtnB"/>
    <property type="match status" value="1"/>
</dbReference>
<dbReference type="GO" id="GO:0005737">
    <property type="term" value="C:cytoplasm"/>
    <property type="evidence" value="ECO:0007669"/>
    <property type="project" value="UniProtKB-UniRule"/>
</dbReference>
<proteinExistence type="inferred from homology"/>
<organism evidence="8 9">
    <name type="scientific">Dokdonella fugitiva</name>
    <dbReference type="NCBI Taxonomy" id="328517"/>
    <lineage>
        <taxon>Bacteria</taxon>
        <taxon>Pseudomonadati</taxon>
        <taxon>Pseudomonadota</taxon>
        <taxon>Gammaproteobacteria</taxon>
        <taxon>Lysobacterales</taxon>
        <taxon>Rhodanobacteraceae</taxon>
        <taxon>Dokdonella</taxon>
    </lineage>
</organism>
<dbReference type="NCBIfam" id="TIGR03328">
    <property type="entry name" value="salvage_mtnB"/>
    <property type="match status" value="1"/>
</dbReference>
<sequence>MSSPVAWSRAINSSPIDRGRLERCAQEIAEAGRELGALGWTPATSSNFSMRLDASHAAVTISGRDKGRLGIDDIMVVDFDGRAVGTEARPSAETALHTQVYRRFPAAGAVLHTHSRAQSVASRLYAARGVVRFEGWELQKAIAGYTTHESVLDLPVFPNTQDMSELVARVDAWLDAGKPLHGYLIDGHGIYTWGKDMPETRRHLEAFEFLLNCELDLLRLKGTPT</sequence>
<dbReference type="SUPFAM" id="SSF53639">
    <property type="entry name" value="AraD/HMP-PK domain-like"/>
    <property type="match status" value="1"/>
</dbReference>
<keyword evidence="4 6" id="KW-0486">Methionine biosynthesis</keyword>
<comment type="function">
    <text evidence="6">Catalyzes the dehydration of methylthioribulose-1-phosphate (MTRu-1-P) into 2,3-diketo-5-methylthiopentyl-1-phosphate (DK-MTP-1-P).</text>
</comment>
<feature type="binding site" evidence="6">
    <location>
        <position position="112"/>
    </location>
    <ligand>
        <name>Zn(2+)</name>
        <dbReference type="ChEBI" id="CHEBI:29105"/>
    </ligand>
</feature>
<dbReference type="GO" id="GO:0046570">
    <property type="term" value="F:methylthioribulose 1-phosphate dehydratase activity"/>
    <property type="evidence" value="ECO:0007669"/>
    <property type="project" value="UniProtKB-UniRule"/>
</dbReference>
<evidence type="ECO:0000313" key="8">
    <source>
        <dbReference type="EMBL" id="MBA8886439.1"/>
    </source>
</evidence>
<evidence type="ECO:0000256" key="1">
    <source>
        <dbReference type="ARBA" id="ARBA00022605"/>
    </source>
</evidence>
<evidence type="ECO:0000256" key="4">
    <source>
        <dbReference type="ARBA" id="ARBA00023167"/>
    </source>
</evidence>
<accession>A0A839EXL3</accession>
<dbReference type="EMBL" id="JACGXL010000001">
    <property type="protein sequence ID" value="MBA8886439.1"/>
    <property type="molecule type" value="Genomic_DNA"/>
</dbReference>
<evidence type="ECO:0000259" key="7">
    <source>
        <dbReference type="SMART" id="SM01007"/>
    </source>
</evidence>
<dbReference type="EC" id="4.2.1.109" evidence="6"/>
<dbReference type="GO" id="GO:0019509">
    <property type="term" value="P:L-methionine salvage from methylthioadenosine"/>
    <property type="evidence" value="ECO:0007669"/>
    <property type="project" value="UniProtKB-UniRule"/>
</dbReference>
<gene>
    <name evidence="6" type="primary">mtnB</name>
    <name evidence="8" type="ORF">FHW12_000630</name>
</gene>
<evidence type="ECO:0000256" key="3">
    <source>
        <dbReference type="ARBA" id="ARBA00022833"/>
    </source>
</evidence>
<evidence type="ECO:0000256" key="2">
    <source>
        <dbReference type="ARBA" id="ARBA00022723"/>
    </source>
</evidence>
<evidence type="ECO:0000313" key="9">
    <source>
        <dbReference type="Proteomes" id="UP000550401"/>
    </source>
</evidence>
<comment type="caution">
    <text evidence="8">The sequence shown here is derived from an EMBL/GenBank/DDBJ whole genome shotgun (WGS) entry which is preliminary data.</text>
</comment>
<comment type="similarity">
    <text evidence="6">Belongs to the aldolase class II family. MtnB subfamily.</text>
</comment>
<dbReference type="SMART" id="SM01007">
    <property type="entry name" value="Aldolase_II"/>
    <property type="match status" value="1"/>
</dbReference>
<comment type="cofactor">
    <cofactor evidence="6">
        <name>Zn(2+)</name>
        <dbReference type="ChEBI" id="CHEBI:29105"/>
    </cofactor>
    <text evidence="6">Binds 1 zinc ion per subunit.</text>
</comment>
<keyword evidence="3 6" id="KW-0862">Zinc</keyword>
<dbReference type="InterPro" id="IPR001303">
    <property type="entry name" value="Aldolase_II/adducin_N"/>
</dbReference>
<keyword evidence="2 6" id="KW-0479">Metal-binding</keyword>